<dbReference type="Proteomes" id="UP000202129">
    <property type="component" value="Segment"/>
</dbReference>
<proteinExistence type="predicted"/>
<keyword evidence="1" id="KW-0812">Transmembrane</keyword>
<evidence type="ECO:0000313" key="4">
    <source>
        <dbReference type="Proteomes" id="UP000202129"/>
    </source>
</evidence>
<name>Q7T9W2_GVAO</name>
<dbReference type="Pfam" id="PF04583">
    <property type="entry name" value="Baculo_p74"/>
    <property type="match status" value="1"/>
</dbReference>
<sequence length="642" mass="73505">MAAPTQIDIANTLQYVNNRIDLEYILQWRNRFPNIFIDYSIRYANNNDYHVPHTMLNRSAVVVDLKFSKEGCESMTCYPYTATGVIDKDTTPIGGYTQTSDVAIQFNQPACYHLNTPLSSRDGNIQSVELRYTNAKCYMVDTLTKVWMNSPYIRTDKHITRGVDDVPAFNVNYDDDPLFPERIKATYNSAYCRRFGRQYVNEACSQPWHEMLLSFVLGESIFTTFKLATDNVITELNNYDYEQPSEILPNPPAAEGDAMLEKWFLQRDSTVDIEAEKAFLDNTFHMSGANQTLTYTANHGFSIIRNNNHETATKHHKTKNIKTNFPESDFEKSIVDFLEDHSFIMSILTNLGVSVLESAVTEMIKQINKILIPALKRMILNQTKFITTRLLSEVYKTAVIHALERAFRVTASKIAKLTVIKTAGSIINLALMFIAIADILLMIWDPFGYNNMFPRGYLDDLSNSFLASYYDSIGLSSRDPIVFTPKNYMEYVNSVDDDDTEQFVNSLMHMVDYLSALEVNSNGQLMNLLEGDQVNDIDEQELIGAALANNNTWAYFKWYCKRHDKTLNNIPNSLLQFNNHLSGIGFALSILILCYYQDAYSNYQKRDIELTLLTLITLCVLLIIAPSSIMYYRKLTYTLNNN</sequence>
<dbReference type="OrthoDB" id="2848at10239"/>
<feature type="transmembrane region" description="Helical" evidence="1">
    <location>
        <begin position="426"/>
        <end position="444"/>
    </location>
</feature>
<dbReference type="RefSeq" id="NP_872507.1">
    <property type="nucleotide sequence ID" value="NC_005038.1"/>
</dbReference>
<keyword evidence="1" id="KW-1133">Transmembrane helix</keyword>
<protein>
    <submittedName>
        <fullName evidence="3">p74</fullName>
    </submittedName>
</protein>
<dbReference type="KEGG" id="vg:1463396"/>
<feature type="transmembrane region" description="Helical" evidence="1">
    <location>
        <begin position="577"/>
        <end position="596"/>
    </location>
</feature>
<reference evidence="3 4" key="1">
    <citation type="journal article" date="2003" name="Virology">
        <title>The complete sequence of the Adoxophyes orana granulovirus genome.</title>
        <authorList>
            <person name="Wormleaton S."/>
            <person name="Kuzio J."/>
            <person name="Winstanley D."/>
        </authorList>
    </citation>
    <scope>NUCLEOTIDE SEQUENCE [LARGE SCALE GENOMIC DNA]</scope>
</reference>
<dbReference type="Pfam" id="PF08404">
    <property type="entry name" value="Baculo_p74_N"/>
    <property type="match status" value="1"/>
</dbReference>
<evidence type="ECO:0000313" key="3">
    <source>
        <dbReference type="EMBL" id="AAP85690.1"/>
    </source>
</evidence>
<keyword evidence="4" id="KW-1185">Reference proteome</keyword>
<organism evidence="3 4">
    <name type="scientific">Adoxophyes orana granulovirus</name>
    <name type="common">AoGV</name>
    <dbReference type="NCBI Taxonomy" id="170617"/>
    <lineage>
        <taxon>Viruses</taxon>
        <taxon>Viruses incertae sedis</taxon>
        <taxon>Naldaviricetes</taxon>
        <taxon>Lefavirales</taxon>
        <taxon>Baculoviridae</taxon>
        <taxon>Betabaculovirus</taxon>
        <taxon>Betabaculovirus adoranae</taxon>
    </lineage>
</organism>
<feature type="domain" description="Baculoviridae p74 N-terminal" evidence="2">
    <location>
        <begin position="5"/>
        <end position="301"/>
    </location>
</feature>
<evidence type="ECO:0000259" key="2">
    <source>
        <dbReference type="Pfam" id="PF08404"/>
    </source>
</evidence>
<accession>Q7T9W2</accession>
<dbReference type="InterPro" id="IPR013613">
    <property type="entry name" value="Baculo_p74_N"/>
</dbReference>
<dbReference type="GeneID" id="1463396"/>
<keyword evidence="1" id="KW-0472">Membrane</keyword>
<evidence type="ECO:0000256" key="1">
    <source>
        <dbReference type="SAM" id="Phobius"/>
    </source>
</evidence>
<gene>
    <name evidence="3" type="primary">p74</name>
</gene>
<dbReference type="GO" id="GO:0019058">
    <property type="term" value="P:viral life cycle"/>
    <property type="evidence" value="ECO:0007669"/>
    <property type="project" value="InterPro"/>
</dbReference>
<feature type="transmembrane region" description="Helical" evidence="1">
    <location>
        <begin position="608"/>
        <end position="632"/>
    </location>
</feature>
<organismHost>
    <name type="scientific">Adoxophyes</name>
    <dbReference type="NCBI Taxonomy" id="85584"/>
</organismHost>
<dbReference type="EMBL" id="AF547984">
    <property type="protein sequence ID" value="AAP85690.1"/>
    <property type="molecule type" value="Genomic_DNA"/>
</dbReference>
<dbReference type="InterPro" id="IPR007663">
    <property type="entry name" value="Baculo_p74"/>
</dbReference>